<name>A0AAD5RBP4_PARTN</name>
<comment type="caution">
    <text evidence="1">The sequence shown here is derived from an EMBL/GenBank/DDBJ whole genome shotgun (WGS) entry which is preliminary data.</text>
</comment>
<accession>A0AAD5RBP4</accession>
<protein>
    <submittedName>
        <fullName evidence="1">Uncharacterized protein</fullName>
    </submittedName>
</protein>
<keyword evidence="2" id="KW-1185">Reference proteome</keyword>
<evidence type="ECO:0000313" key="2">
    <source>
        <dbReference type="Proteomes" id="UP001196413"/>
    </source>
</evidence>
<dbReference type="AlphaFoldDB" id="A0AAD5RBP4"/>
<evidence type="ECO:0000313" key="1">
    <source>
        <dbReference type="EMBL" id="KAJ1373126.1"/>
    </source>
</evidence>
<reference evidence="1" key="1">
    <citation type="submission" date="2021-06" db="EMBL/GenBank/DDBJ databases">
        <title>Parelaphostrongylus tenuis whole genome reference sequence.</title>
        <authorList>
            <person name="Garwood T.J."/>
            <person name="Larsen P.A."/>
            <person name="Fountain-Jones N.M."/>
            <person name="Garbe J.R."/>
            <person name="Macchietto M.G."/>
            <person name="Kania S.A."/>
            <person name="Gerhold R.W."/>
            <person name="Richards J.E."/>
            <person name="Wolf T.M."/>
        </authorList>
    </citation>
    <scope>NUCLEOTIDE SEQUENCE</scope>
    <source>
        <strain evidence="1">MNPRO001-30</strain>
        <tissue evidence="1">Meninges</tissue>
    </source>
</reference>
<sequence length="266" mass="30243">MGSVFLTGDDKMVAVRTTRGDVAVVQSQHVNRFALEQRLGQLVMFIDPDRAKRISQSPFVDPDRAKRINAHILAVRALSFKLDLCPARNMQVCNAKDLVLKQLQKKRPKSYMDEAGKLPEGNPPSPKIPFTKVVTISEQSPTFVDQWNIATSRLVATKTAVIPVTEKLFTYSESRDHEFSKGMKHDEKYQPNLTFFYTLSARLHKMLFQDIVMPLIKAEMKAKLSISEYALPRNNQPRLSPQWTTNSIYMSDEARADLLINDMSQA</sequence>
<proteinExistence type="predicted"/>
<dbReference type="Proteomes" id="UP001196413">
    <property type="component" value="Unassembled WGS sequence"/>
</dbReference>
<gene>
    <name evidence="1" type="ORF">KIN20_035462</name>
</gene>
<dbReference type="EMBL" id="JAHQIW010007233">
    <property type="protein sequence ID" value="KAJ1373126.1"/>
    <property type="molecule type" value="Genomic_DNA"/>
</dbReference>
<organism evidence="1 2">
    <name type="scientific">Parelaphostrongylus tenuis</name>
    <name type="common">Meningeal worm</name>
    <dbReference type="NCBI Taxonomy" id="148309"/>
    <lineage>
        <taxon>Eukaryota</taxon>
        <taxon>Metazoa</taxon>
        <taxon>Ecdysozoa</taxon>
        <taxon>Nematoda</taxon>
        <taxon>Chromadorea</taxon>
        <taxon>Rhabditida</taxon>
        <taxon>Rhabditina</taxon>
        <taxon>Rhabditomorpha</taxon>
        <taxon>Strongyloidea</taxon>
        <taxon>Metastrongylidae</taxon>
        <taxon>Parelaphostrongylus</taxon>
    </lineage>
</organism>